<organism evidence="4 5">
    <name type="scientific">Panacibacter ginsenosidivorans</name>
    <dbReference type="NCBI Taxonomy" id="1813871"/>
    <lineage>
        <taxon>Bacteria</taxon>
        <taxon>Pseudomonadati</taxon>
        <taxon>Bacteroidota</taxon>
        <taxon>Chitinophagia</taxon>
        <taxon>Chitinophagales</taxon>
        <taxon>Chitinophagaceae</taxon>
        <taxon>Panacibacter</taxon>
    </lineage>
</organism>
<dbReference type="Pfam" id="PF00011">
    <property type="entry name" value="HSP20"/>
    <property type="match status" value="1"/>
</dbReference>
<evidence type="ECO:0000313" key="4">
    <source>
        <dbReference type="EMBL" id="QEC67827.1"/>
    </source>
</evidence>
<reference evidence="4 5" key="1">
    <citation type="journal article" date="2016" name="Int. J. Syst. Evol. Microbiol.">
        <title>Panacibacter ginsenosidivorans gen. nov., sp. nov., with ginsenoside converting activity isolated from soil of a ginseng field.</title>
        <authorList>
            <person name="Siddiqi M.Z."/>
            <person name="Muhammad Shafi S."/>
            <person name="Choi K.D."/>
            <person name="Im W.T."/>
        </authorList>
    </citation>
    <scope>NUCLEOTIDE SEQUENCE [LARGE SCALE GENOMIC DNA]</scope>
    <source>
        <strain evidence="4 5">Gsoil1550</strain>
    </source>
</reference>
<comment type="similarity">
    <text evidence="1 2">Belongs to the small heat shock protein (HSP20) family.</text>
</comment>
<evidence type="ECO:0000256" key="2">
    <source>
        <dbReference type="RuleBase" id="RU003616"/>
    </source>
</evidence>
<sequence length="150" mass="17669">MSIVKRNGWPFSDMPGLFNDFLSRDLWNWGLENNSTTNTTIPAINVKETNDNYEVEVAAPGMEKKDFKIELNGNMLTISSERQNKWEEKEGERYSRREFSYQSFQRTFQLPKDVVDEDRIQAKYENGLLHLTIPKKEHARQRPPRMIDIA</sequence>
<keyword evidence="5" id="KW-1185">Reference proteome</keyword>
<evidence type="ECO:0000259" key="3">
    <source>
        <dbReference type="PROSITE" id="PS01031"/>
    </source>
</evidence>
<protein>
    <submittedName>
        <fullName evidence="4">Hsp20/alpha crystallin family protein</fullName>
    </submittedName>
</protein>
<dbReference type="CDD" id="cd06464">
    <property type="entry name" value="ACD_sHsps-like"/>
    <property type="match status" value="1"/>
</dbReference>
<name>A0A5B8V8K8_9BACT</name>
<dbReference type="EMBL" id="CP042435">
    <property type="protein sequence ID" value="QEC67827.1"/>
    <property type="molecule type" value="Genomic_DNA"/>
</dbReference>
<accession>A0A5B8V8K8</accession>
<dbReference type="RefSeq" id="WP_147189634.1">
    <property type="nucleotide sequence ID" value="NZ_CP042435.1"/>
</dbReference>
<dbReference type="AlphaFoldDB" id="A0A5B8V8K8"/>
<proteinExistence type="inferred from homology"/>
<dbReference type="Gene3D" id="2.60.40.790">
    <property type="match status" value="1"/>
</dbReference>
<dbReference type="InterPro" id="IPR031107">
    <property type="entry name" value="Small_HSP"/>
</dbReference>
<feature type="domain" description="SHSP" evidence="3">
    <location>
        <begin position="35"/>
        <end position="150"/>
    </location>
</feature>
<dbReference type="InterPro" id="IPR008978">
    <property type="entry name" value="HSP20-like_chaperone"/>
</dbReference>
<dbReference type="Proteomes" id="UP000321533">
    <property type="component" value="Chromosome"/>
</dbReference>
<evidence type="ECO:0000256" key="1">
    <source>
        <dbReference type="PROSITE-ProRule" id="PRU00285"/>
    </source>
</evidence>
<dbReference type="SUPFAM" id="SSF49764">
    <property type="entry name" value="HSP20-like chaperones"/>
    <property type="match status" value="1"/>
</dbReference>
<evidence type="ECO:0000313" key="5">
    <source>
        <dbReference type="Proteomes" id="UP000321533"/>
    </source>
</evidence>
<dbReference type="OrthoDB" id="9814487at2"/>
<dbReference type="KEGG" id="pgin:FRZ67_11160"/>
<dbReference type="PROSITE" id="PS01031">
    <property type="entry name" value="SHSP"/>
    <property type="match status" value="1"/>
</dbReference>
<dbReference type="PANTHER" id="PTHR11527">
    <property type="entry name" value="HEAT-SHOCK PROTEIN 20 FAMILY MEMBER"/>
    <property type="match status" value="1"/>
</dbReference>
<dbReference type="InterPro" id="IPR002068">
    <property type="entry name" value="A-crystallin/Hsp20_dom"/>
</dbReference>
<gene>
    <name evidence="4" type="ORF">FRZ67_11160</name>
</gene>